<gene>
    <name evidence="1" type="ORF">E3P90_03291</name>
</gene>
<name>A0A4T0H574_WALIC</name>
<protein>
    <recommendedName>
        <fullName evidence="3">F-box domain-containing protein</fullName>
    </recommendedName>
</protein>
<evidence type="ECO:0000313" key="1">
    <source>
        <dbReference type="EMBL" id="TIB09407.1"/>
    </source>
</evidence>
<accession>A0A4T0H574</accession>
<dbReference type="Proteomes" id="UP000306954">
    <property type="component" value="Unassembled WGS sequence"/>
</dbReference>
<evidence type="ECO:0000313" key="2">
    <source>
        <dbReference type="Proteomes" id="UP000306954"/>
    </source>
</evidence>
<dbReference type="EMBL" id="SPOF01000042">
    <property type="protein sequence ID" value="TIB09407.1"/>
    <property type="molecule type" value="Genomic_DNA"/>
</dbReference>
<proteinExistence type="predicted"/>
<reference evidence="1 2" key="1">
    <citation type="submission" date="2019-03" db="EMBL/GenBank/DDBJ databases">
        <title>Sequencing 23 genomes of Wallemia ichthyophaga.</title>
        <authorList>
            <person name="Gostincar C."/>
        </authorList>
    </citation>
    <scope>NUCLEOTIDE SEQUENCE [LARGE SCALE GENOMIC DNA]</scope>
    <source>
        <strain evidence="1 2">EXF-8621</strain>
    </source>
</reference>
<evidence type="ECO:0008006" key="3">
    <source>
        <dbReference type="Google" id="ProtNLM"/>
    </source>
</evidence>
<sequence>MLSRAVQLPRNSLGYMLTCHLGKLPLEILEMIVDISPLALTLTCKTLRILSYNALFKTLNVSPSLSYLGISRFVPVTPKEISRQLVSLTQLLNDKHICMSVEKLRLNINDDSEVDGQLKAEVLSTSVMINNKLKRVTTLEMACDDLHHLEKLPALTTVTHLRMGFGAAQPTLIPGLASILKVNYPRVESLYINFGSLLDSTSVAYDRFALVWIEQFRNALYDQNFTCLTKLWVECEFCHLHTMEYKMDFDDRLFRDHIYWCRTYKD</sequence>
<comment type="caution">
    <text evidence="1">The sequence shown here is derived from an EMBL/GenBank/DDBJ whole genome shotgun (WGS) entry which is preliminary data.</text>
</comment>
<organism evidence="1 2">
    <name type="scientific">Wallemia ichthyophaga</name>
    <dbReference type="NCBI Taxonomy" id="245174"/>
    <lineage>
        <taxon>Eukaryota</taxon>
        <taxon>Fungi</taxon>
        <taxon>Dikarya</taxon>
        <taxon>Basidiomycota</taxon>
        <taxon>Wallemiomycotina</taxon>
        <taxon>Wallemiomycetes</taxon>
        <taxon>Wallemiales</taxon>
        <taxon>Wallemiaceae</taxon>
        <taxon>Wallemia</taxon>
    </lineage>
</organism>
<dbReference type="AlphaFoldDB" id="A0A4T0H574"/>